<evidence type="ECO:0000256" key="7">
    <source>
        <dbReference type="ARBA" id="ARBA00023136"/>
    </source>
</evidence>
<evidence type="ECO:0000256" key="8">
    <source>
        <dbReference type="SAM" id="Phobius"/>
    </source>
</evidence>
<feature type="transmembrane region" description="Helical" evidence="8">
    <location>
        <begin position="143"/>
        <end position="166"/>
    </location>
</feature>
<evidence type="ECO:0000256" key="2">
    <source>
        <dbReference type="ARBA" id="ARBA00022676"/>
    </source>
</evidence>
<reference evidence="10" key="1">
    <citation type="submission" date="2018-02" db="EMBL/GenBank/DDBJ databases">
        <title>Rhizophora mucronata_Transcriptome.</title>
        <authorList>
            <person name="Meera S.P."/>
            <person name="Sreeshan A."/>
            <person name="Augustine A."/>
        </authorList>
    </citation>
    <scope>NUCLEOTIDE SEQUENCE</scope>
    <source>
        <tissue evidence="10">Leaf</tissue>
    </source>
</reference>
<keyword evidence="4 8" id="KW-0812">Transmembrane</keyword>
<keyword evidence="3" id="KW-0808">Transferase</keyword>
<evidence type="ECO:0000256" key="4">
    <source>
        <dbReference type="ARBA" id="ARBA00022692"/>
    </source>
</evidence>
<dbReference type="PANTHER" id="PTHR32044:SF17">
    <property type="entry name" value="GLUCOMANNAN 4-BETA-MANNOSYLTRANSFERASE 2"/>
    <property type="match status" value="1"/>
</dbReference>
<dbReference type="GO" id="GO:0051753">
    <property type="term" value="F:mannan synthase activity"/>
    <property type="evidence" value="ECO:0007669"/>
    <property type="project" value="TreeGrafter"/>
</dbReference>
<organism evidence="10">
    <name type="scientific">Rhizophora mucronata</name>
    <name type="common">Asiatic mangrove</name>
    <dbReference type="NCBI Taxonomy" id="61149"/>
    <lineage>
        <taxon>Eukaryota</taxon>
        <taxon>Viridiplantae</taxon>
        <taxon>Streptophyta</taxon>
        <taxon>Embryophyta</taxon>
        <taxon>Tracheophyta</taxon>
        <taxon>Spermatophyta</taxon>
        <taxon>Magnoliopsida</taxon>
        <taxon>eudicotyledons</taxon>
        <taxon>Gunneridae</taxon>
        <taxon>Pentapetalae</taxon>
        <taxon>rosids</taxon>
        <taxon>fabids</taxon>
        <taxon>Malpighiales</taxon>
        <taxon>Rhizophoraceae</taxon>
        <taxon>Rhizophora</taxon>
    </lineage>
</organism>
<feature type="transmembrane region" description="Helical" evidence="8">
    <location>
        <begin position="117"/>
        <end position="137"/>
    </location>
</feature>
<name>A0A2P2N0E6_RHIMU</name>
<keyword evidence="7 8" id="KW-0472">Membrane</keyword>
<evidence type="ECO:0000256" key="5">
    <source>
        <dbReference type="ARBA" id="ARBA00022989"/>
    </source>
</evidence>
<proteinExistence type="predicted"/>
<evidence type="ECO:0000313" key="10">
    <source>
        <dbReference type="EMBL" id="MBX35914.1"/>
    </source>
</evidence>
<evidence type="ECO:0000256" key="6">
    <source>
        <dbReference type="ARBA" id="ARBA00023034"/>
    </source>
</evidence>
<accession>A0A2P2N0E6</accession>
<feature type="signal peptide" evidence="9">
    <location>
        <begin position="1"/>
        <end position="16"/>
    </location>
</feature>
<keyword evidence="9" id="KW-0732">Signal</keyword>
<dbReference type="PANTHER" id="PTHR32044">
    <property type="entry name" value="GLUCOMANNAN 4-BETA-MANNOSYLTRANSFERASE 9"/>
    <property type="match status" value="1"/>
</dbReference>
<keyword evidence="6" id="KW-0333">Golgi apparatus</keyword>
<keyword evidence="5 8" id="KW-1133">Transmembrane helix</keyword>
<feature type="chain" id="PRO_5015103223" evidence="9">
    <location>
        <begin position="17"/>
        <end position="169"/>
    </location>
</feature>
<protein>
    <submittedName>
        <fullName evidence="10">Uncharacterized protein</fullName>
    </submittedName>
</protein>
<evidence type="ECO:0000256" key="3">
    <source>
        <dbReference type="ARBA" id="ARBA00022679"/>
    </source>
</evidence>
<keyword evidence="2" id="KW-0328">Glycosyltransferase</keyword>
<feature type="transmembrane region" description="Helical" evidence="8">
    <location>
        <begin position="28"/>
        <end position="55"/>
    </location>
</feature>
<dbReference type="EMBL" id="GGEC01055430">
    <property type="protein sequence ID" value="MBX35914.1"/>
    <property type="molecule type" value="Transcribed_RNA"/>
</dbReference>
<dbReference type="GO" id="GO:0000139">
    <property type="term" value="C:Golgi membrane"/>
    <property type="evidence" value="ECO:0007669"/>
    <property type="project" value="UniProtKB-SubCell"/>
</dbReference>
<dbReference type="AlphaFoldDB" id="A0A2P2N0E6"/>
<evidence type="ECO:0000256" key="9">
    <source>
        <dbReference type="SAM" id="SignalP"/>
    </source>
</evidence>
<evidence type="ECO:0000256" key="1">
    <source>
        <dbReference type="ARBA" id="ARBA00004394"/>
    </source>
</evidence>
<sequence>MVTFFFYCVVLPLTILVPEVEVPIWGAVYIPCVITILNSVGTPRSIHLLFYWILFENVMSFHRTKATFIGLLEAGRANEWVVTEKLGSAVQKTADAVKSKGATKAPKKRRFTFMDRFNPHELGFAAFLFFCGCYDYVHGKNNYFVYLFLQTITFFICGIGYVGTIIPSS</sequence>
<comment type="subcellular location">
    <subcellularLocation>
        <location evidence="1">Golgi apparatus membrane</location>
    </subcellularLocation>
</comment>